<name>A0AAV4N885_CAEEX</name>
<protein>
    <submittedName>
        <fullName evidence="1">Uncharacterized protein</fullName>
    </submittedName>
</protein>
<gene>
    <name evidence="1" type="ORF">CEXT_578861</name>
</gene>
<dbReference type="EMBL" id="BPLR01003045">
    <property type="protein sequence ID" value="GIX80550.1"/>
    <property type="molecule type" value="Genomic_DNA"/>
</dbReference>
<evidence type="ECO:0000313" key="2">
    <source>
        <dbReference type="Proteomes" id="UP001054945"/>
    </source>
</evidence>
<keyword evidence="2" id="KW-1185">Reference proteome</keyword>
<comment type="caution">
    <text evidence="1">The sequence shown here is derived from an EMBL/GenBank/DDBJ whole genome shotgun (WGS) entry which is preliminary data.</text>
</comment>
<evidence type="ECO:0000313" key="1">
    <source>
        <dbReference type="EMBL" id="GIX80550.1"/>
    </source>
</evidence>
<reference evidence="1 2" key="1">
    <citation type="submission" date="2021-06" db="EMBL/GenBank/DDBJ databases">
        <title>Caerostris extrusa draft genome.</title>
        <authorList>
            <person name="Kono N."/>
            <person name="Arakawa K."/>
        </authorList>
    </citation>
    <scope>NUCLEOTIDE SEQUENCE [LARGE SCALE GENOMIC DNA]</scope>
</reference>
<dbReference type="Proteomes" id="UP001054945">
    <property type="component" value="Unassembled WGS sequence"/>
</dbReference>
<accession>A0AAV4N885</accession>
<proteinExistence type="predicted"/>
<sequence length="85" mass="9495">MTSHPPSYMVSQIPRHSRYPPFSSISISLLPISMHPVRCALANSVCTYLYPRCPAVAQRCLEGVSCSLVRKKYPQSEGFGIRQNP</sequence>
<organism evidence="1 2">
    <name type="scientific">Caerostris extrusa</name>
    <name type="common">Bark spider</name>
    <name type="synonym">Caerostris bankana</name>
    <dbReference type="NCBI Taxonomy" id="172846"/>
    <lineage>
        <taxon>Eukaryota</taxon>
        <taxon>Metazoa</taxon>
        <taxon>Ecdysozoa</taxon>
        <taxon>Arthropoda</taxon>
        <taxon>Chelicerata</taxon>
        <taxon>Arachnida</taxon>
        <taxon>Araneae</taxon>
        <taxon>Araneomorphae</taxon>
        <taxon>Entelegynae</taxon>
        <taxon>Araneoidea</taxon>
        <taxon>Araneidae</taxon>
        <taxon>Caerostris</taxon>
    </lineage>
</organism>
<dbReference type="AlphaFoldDB" id="A0AAV4N885"/>